<reference evidence="1 2" key="1">
    <citation type="submission" date="2024-04" db="EMBL/GenBank/DDBJ databases">
        <authorList>
            <person name="Fracassetti M."/>
        </authorList>
    </citation>
    <scope>NUCLEOTIDE SEQUENCE [LARGE SCALE GENOMIC DNA]</scope>
</reference>
<gene>
    <name evidence="1" type="ORF">LTRI10_LOCUS35144</name>
</gene>
<name>A0AAV2FAY4_9ROSI</name>
<evidence type="ECO:0000313" key="1">
    <source>
        <dbReference type="EMBL" id="CAL1394655.1"/>
    </source>
</evidence>
<dbReference type="Proteomes" id="UP001497516">
    <property type="component" value="Chromosome 6"/>
</dbReference>
<organism evidence="1 2">
    <name type="scientific">Linum trigynum</name>
    <dbReference type="NCBI Taxonomy" id="586398"/>
    <lineage>
        <taxon>Eukaryota</taxon>
        <taxon>Viridiplantae</taxon>
        <taxon>Streptophyta</taxon>
        <taxon>Embryophyta</taxon>
        <taxon>Tracheophyta</taxon>
        <taxon>Spermatophyta</taxon>
        <taxon>Magnoliopsida</taxon>
        <taxon>eudicotyledons</taxon>
        <taxon>Gunneridae</taxon>
        <taxon>Pentapetalae</taxon>
        <taxon>rosids</taxon>
        <taxon>fabids</taxon>
        <taxon>Malpighiales</taxon>
        <taxon>Linaceae</taxon>
        <taxon>Linum</taxon>
    </lineage>
</organism>
<keyword evidence="2" id="KW-1185">Reference proteome</keyword>
<proteinExistence type="predicted"/>
<dbReference type="EMBL" id="OZ034819">
    <property type="protein sequence ID" value="CAL1394655.1"/>
    <property type="molecule type" value="Genomic_DNA"/>
</dbReference>
<sequence length="104" mass="11693">MKVSALRLRPYISLVSISGSRLSHIPIIIVVSRSHCYRLYLCPSSSPEATIIDWRSRCHRLQSSSLYAHRHRSRSRSVGIIFMSSLSSPRASAPHRSSGKETKS</sequence>
<dbReference type="AlphaFoldDB" id="A0AAV2FAY4"/>
<evidence type="ECO:0000313" key="2">
    <source>
        <dbReference type="Proteomes" id="UP001497516"/>
    </source>
</evidence>
<accession>A0AAV2FAY4</accession>
<protein>
    <submittedName>
        <fullName evidence="1">Uncharacterized protein</fullName>
    </submittedName>
</protein>